<protein>
    <submittedName>
        <fullName evidence="4">Glycosyl transferase</fullName>
    </submittedName>
</protein>
<sequence length="407" mass="45934">MPEVHLEENPQNITSAQMVVAIPSYREAELIAYPTSQAAQGLKRFFGDKQGVIINCDNNSDDGTKEAFFGADTEDVPQIYLSTPPGVKGKGNNFNNLFRKVVELGAEAVVVVDADLKSITPQWIKHLGEPLFNEFGYVAPLYVRHKYDGTITNSIAYPLTRALYGRRVRQPIGGDFGFSGELARIYLASPTWTESVSHFGIDIWMTTLAMNNNIPICQAFMGRPKIHKPKDPGSDLGPMFSQVVGTIFDLMVQSAGYWMRVKWSKPTSIYGFGLGEVEMPPPVKVSQEKLAENFRSGMGRYRETWQQILTEPIFAKVEEVANLPAEQFDFPTQTWAKLLFDYAGAYNRKVMDSQQLLDSLIPLYFGKTLSYVRKTERMSVQQAEDFIENECMVFEETKPYLVDHWVA</sequence>
<dbReference type="EMBL" id="AP028679">
    <property type="protein sequence ID" value="BEQ15758.1"/>
    <property type="molecule type" value="Genomic_DNA"/>
</dbReference>
<evidence type="ECO:0000256" key="3">
    <source>
        <dbReference type="ARBA" id="ARBA00022679"/>
    </source>
</evidence>
<dbReference type="AlphaFoldDB" id="A0AAU9EF78"/>
<dbReference type="SUPFAM" id="SSF53448">
    <property type="entry name" value="Nucleotide-diphospho-sugar transferases"/>
    <property type="match status" value="1"/>
</dbReference>
<dbReference type="InterPro" id="IPR050256">
    <property type="entry name" value="Glycosyltransferase_2"/>
</dbReference>
<evidence type="ECO:0000313" key="5">
    <source>
        <dbReference type="Proteomes" id="UP001366166"/>
    </source>
</evidence>
<dbReference type="RefSeq" id="WP_338600648.1">
    <property type="nucleotide sequence ID" value="NZ_AP028679.1"/>
</dbReference>
<accession>A0AAU9EF78</accession>
<dbReference type="Proteomes" id="UP001366166">
    <property type="component" value="Chromosome"/>
</dbReference>
<dbReference type="CDD" id="cd00761">
    <property type="entry name" value="Glyco_tranf_GTA_type"/>
    <property type="match status" value="1"/>
</dbReference>
<dbReference type="PANTHER" id="PTHR48090:SF10">
    <property type="entry name" value="GLUCOSYL-3-PHOSPHOGLYCERATE SYNTHASE"/>
    <property type="match status" value="1"/>
</dbReference>
<name>A0AAU9EF78_9BACT</name>
<gene>
    <name evidence="4" type="ORF">FAK_28240</name>
</gene>
<evidence type="ECO:0000313" key="4">
    <source>
        <dbReference type="EMBL" id="BEQ15758.1"/>
    </source>
</evidence>
<reference evidence="5" key="1">
    <citation type="journal article" date="2023" name="Arch. Microbiol.">
        <title>Desulfoferula mesophilus gen. nov. sp. nov., a mesophilic sulfate-reducing bacterium isolated from a brackish lake sediment.</title>
        <authorList>
            <person name="Watanabe T."/>
            <person name="Yabe T."/>
            <person name="Tsuji J.M."/>
            <person name="Fukui M."/>
        </authorList>
    </citation>
    <scope>NUCLEOTIDE SEQUENCE [LARGE SCALE GENOMIC DNA]</scope>
    <source>
        <strain evidence="5">12FAK</strain>
    </source>
</reference>
<dbReference type="InterPro" id="IPR029044">
    <property type="entry name" value="Nucleotide-diphossugar_trans"/>
</dbReference>
<keyword evidence="2" id="KW-0328">Glycosyltransferase</keyword>
<organism evidence="4 5">
    <name type="scientific">Desulfoferula mesophila</name>
    <dbReference type="NCBI Taxonomy" id="3058419"/>
    <lineage>
        <taxon>Bacteria</taxon>
        <taxon>Pseudomonadati</taxon>
        <taxon>Thermodesulfobacteriota</taxon>
        <taxon>Desulfarculia</taxon>
        <taxon>Desulfarculales</taxon>
        <taxon>Desulfarculaceae</taxon>
        <taxon>Desulfoferula</taxon>
    </lineage>
</organism>
<comment type="similarity">
    <text evidence="1">Belongs to the glycosyltransferase 2 family.</text>
</comment>
<proteinExistence type="inferred from homology"/>
<dbReference type="Gene3D" id="3.90.550.10">
    <property type="entry name" value="Spore Coat Polysaccharide Biosynthesis Protein SpsA, Chain A"/>
    <property type="match status" value="1"/>
</dbReference>
<keyword evidence="5" id="KW-1185">Reference proteome</keyword>
<dbReference type="PANTHER" id="PTHR48090">
    <property type="entry name" value="UNDECAPRENYL-PHOSPHATE 4-DEOXY-4-FORMAMIDO-L-ARABINOSE TRANSFERASE-RELATED"/>
    <property type="match status" value="1"/>
</dbReference>
<dbReference type="GO" id="GO:0016757">
    <property type="term" value="F:glycosyltransferase activity"/>
    <property type="evidence" value="ECO:0007669"/>
    <property type="project" value="UniProtKB-KW"/>
</dbReference>
<evidence type="ECO:0000256" key="2">
    <source>
        <dbReference type="ARBA" id="ARBA00022676"/>
    </source>
</evidence>
<keyword evidence="3 4" id="KW-0808">Transferase</keyword>
<dbReference type="KEGG" id="dmp:FAK_28240"/>
<evidence type="ECO:0000256" key="1">
    <source>
        <dbReference type="ARBA" id="ARBA00006739"/>
    </source>
</evidence>